<dbReference type="Pfam" id="PF06299">
    <property type="entry name" value="DUF1045"/>
    <property type="match status" value="1"/>
</dbReference>
<dbReference type="EMBL" id="MSYM01000005">
    <property type="protein sequence ID" value="OLP08235.1"/>
    <property type="molecule type" value="Genomic_DNA"/>
</dbReference>
<protein>
    <submittedName>
        <fullName evidence="1">Putative phosphonate metabolism protein</fullName>
    </submittedName>
</protein>
<dbReference type="PIRSF" id="PIRSF033328">
    <property type="entry name" value="Phest_Mll4975"/>
    <property type="match status" value="1"/>
</dbReference>
<evidence type="ECO:0000313" key="1">
    <source>
        <dbReference type="EMBL" id="OLP08235.1"/>
    </source>
</evidence>
<dbReference type="Proteomes" id="UP000185911">
    <property type="component" value="Unassembled WGS sequence"/>
</dbReference>
<keyword evidence="2" id="KW-1185">Reference proteome</keyword>
<dbReference type="AlphaFoldDB" id="A0A1Q8YJU0"/>
<sequence length="231" mass="25544">MNRRYAIYFAPQKHAPWWHFGSHWLGRDEFDDVLLAQPTLPDIAPDEQALVTAEPRRYGFHATLKAPFRLIGGHTEQDLLARLHTLATVLKPVTLSPLQASALGNFVALTPAAESAQLQIFAAACVTEVDDLRAPPNAADLKRRRIDAPDARGLELLQHYGYPHVLERFRFHFTLSGAVTAQTQQRLIYAVSPEIDRLNALAPLVLDQLCLFVESAPGAAFLRVADVPVGA</sequence>
<comment type="caution">
    <text evidence="1">The sequence shown here is derived from an EMBL/GenBank/DDBJ whole genome shotgun (WGS) entry which is preliminary data.</text>
</comment>
<dbReference type="InterPro" id="IPR009389">
    <property type="entry name" value="DUF1045"/>
</dbReference>
<dbReference type="RefSeq" id="WP_075585119.1">
    <property type="nucleotide sequence ID" value="NZ_MSYM01000005.1"/>
</dbReference>
<reference evidence="1 2" key="1">
    <citation type="submission" date="2017-01" db="EMBL/GenBank/DDBJ databases">
        <title>Genome sequence of Rhodoferax antarcticus ANT.BR, a psychrophilic purple nonsulfur bacterium from an Antarctic microbial mat.</title>
        <authorList>
            <person name="Baker J."/>
            <person name="Riester C."/>
            <person name="Skinner B."/>
            <person name="Newell A."/>
            <person name="Swingley W."/>
            <person name="Madigan M."/>
            <person name="Jung D."/>
            <person name="Asao M."/>
            <person name="Chen M."/>
            <person name="Loughlin P."/>
            <person name="Pan H."/>
            <person name="Lin S."/>
            <person name="Li N."/>
            <person name="Shaw J."/>
            <person name="Prado M."/>
            <person name="Sherman C."/>
            <person name="Li X."/>
            <person name="Tang J."/>
            <person name="Blankenship R."/>
            <person name="Zhao T."/>
            <person name="Touchman J."/>
            <person name="Sattley M."/>
        </authorList>
    </citation>
    <scope>NUCLEOTIDE SEQUENCE [LARGE SCALE GENOMIC DNA]</scope>
    <source>
        <strain evidence="1 2">ANT.BR</strain>
    </source>
</reference>
<evidence type="ECO:0000313" key="2">
    <source>
        <dbReference type="Proteomes" id="UP000185911"/>
    </source>
</evidence>
<organism evidence="1 2">
    <name type="scientific">Rhodoferax antarcticus ANT.BR</name>
    <dbReference type="NCBI Taxonomy" id="1111071"/>
    <lineage>
        <taxon>Bacteria</taxon>
        <taxon>Pseudomonadati</taxon>
        <taxon>Pseudomonadota</taxon>
        <taxon>Betaproteobacteria</taxon>
        <taxon>Burkholderiales</taxon>
        <taxon>Comamonadaceae</taxon>
        <taxon>Rhodoferax</taxon>
    </lineage>
</organism>
<dbReference type="NCBIfam" id="TIGR03223">
    <property type="entry name" value="Phn_opern_protn"/>
    <property type="match status" value="1"/>
</dbReference>
<gene>
    <name evidence="1" type="ORF">BLL52_0523</name>
</gene>
<name>A0A1Q8YJU0_9BURK</name>
<proteinExistence type="predicted"/>
<dbReference type="STRING" id="81479.RA876_16640"/>
<accession>A0A1Q8YJU0</accession>